<organism evidence="2 3">
    <name type="scientific">Aspergillus campestris (strain IBT 28561)</name>
    <dbReference type="NCBI Taxonomy" id="1392248"/>
    <lineage>
        <taxon>Eukaryota</taxon>
        <taxon>Fungi</taxon>
        <taxon>Dikarya</taxon>
        <taxon>Ascomycota</taxon>
        <taxon>Pezizomycotina</taxon>
        <taxon>Eurotiomycetes</taxon>
        <taxon>Eurotiomycetidae</taxon>
        <taxon>Eurotiales</taxon>
        <taxon>Aspergillaceae</taxon>
        <taxon>Aspergillus</taxon>
        <taxon>Aspergillus subgen. Circumdati</taxon>
    </lineage>
</organism>
<proteinExistence type="predicted"/>
<gene>
    <name evidence="2" type="ORF">P168DRAFT_291291</name>
</gene>
<dbReference type="OrthoDB" id="4493010at2759"/>
<name>A0A2I1CZV9_ASPC2</name>
<dbReference type="VEuPathDB" id="FungiDB:P168DRAFT_291291"/>
<dbReference type="AlphaFoldDB" id="A0A2I1CZV9"/>
<protein>
    <recommendedName>
        <fullName evidence="4">Aminoglycoside phosphotransferase domain-containing protein</fullName>
    </recommendedName>
</protein>
<reference evidence="2" key="1">
    <citation type="submission" date="2016-12" db="EMBL/GenBank/DDBJ databases">
        <title>The genomes of Aspergillus section Nigri reveals drivers in fungal speciation.</title>
        <authorList>
            <consortium name="DOE Joint Genome Institute"/>
            <person name="Vesth T.C."/>
            <person name="Nybo J."/>
            <person name="Theobald S."/>
            <person name="Brandl J."/>
            <person name="Frisvad J.C."/>
            <person name="Nielsen K.F."/>
            <person name="Lyhne E.K."/>
            <person name="Kogle M.E."/>
            <person name="Kuo A."/>
            <person name="Riley R."/>
            <person name="Clum A."/>
            <person name="Nolan M."/>
            <person name="Lipzen A."/>
            <person name="Salamov A."/>
            <person name="Henrissat B."/>
            <person name="Wiebenga A."/>
            <person name="De vries R.P."/>
            <person name="Grigoriev I.V."/>
            <person name="Mortensen U.H."/>
            <person name="Andersen M.R."/>
            <person name="Baker S.E."/>
        </authorList>
    </citation>
    <scope>NUCLEOTIDE SEQUENCE</scope>
    <source>
        <strain evidence="2">IBT 28561</strain>
    </source>
</reference>
<evidence type="ECO:0000313" key="2">
    <source>
        <dbReference type="EMBL" id="PKY03149.1"/>
    </source>
</evidence>
<feature type="region of interest" description="Disordered" evidence="1">
    <location>
        <begin position="27"/>
        <end position="89"/>
    </location>
</feature>
<keyword evidence="3" id="KW-1185">Reference proteome</keyword>
<dbReference type="InterPro" id="IPR011009">
    <property type="entry name" value="Kinase-like_dom_sf"/>
</dbReference>
<evidence type="ECO:0000313" key="3">
    <source>
        <dbReference type="Proteomes" id="UP000234254"/>
    </source>
</evidence>
<evidence type="ECO:0008006" key="4">
    <source>
        <dbReference type="Google" id="ProtNLM"/>
    </source>
</evidence>
<comment type="caution">
    <text evidence="2">The sequence shown here is derived from an EMBL/GenBank/DDBJ whole genome shotgun (WGS) entry which is preliminary data.</text>
</comment>
<dbReference type="Proteomes" id="UP000234254">
    <property type="component" value="Unassembled WGS sequence"/>
</dbReference>
<evidence type="ECO:0000256" key="1">
    <source>
        <dbReference type="SAM" id="MobiDB-lite"/>
    </source>
</evidence>
<dbReference type="RefSeq" id="XP_024691743.1">
    <property type="nucleotide sequence ID" value="XM_024837380.1"/>
</dbReference>
<dbReference type="GeneID" id="36544904"/>
<sequence length="199" mass="22161">MTAPTSPQPHLNNSIQQVTTNTWLISHTHFLPHSSSPPPPPPPSPPPSKTPTDAAAHWSDSNGGHFTLTTAPKPYPDSKPLTESSSPISRVHAVNNQSAVWRAGEAFIKAHHTDHPHTTREHITLQFLQDQHVHGFVFPDVYAHFECDSRYFLIVSRVEGQLLEEAWPSMDETLRRYYIGKVADICHNLAVWKGDTSAA</sequence>
<accession>A0A2I1CZV9</accession>
<feature type="compositionally biased region" description="Pro residues" evidence="1">
    <location>
        <begin position="35"/>
        <end position="49"/>
    </location>
</feature>
<dbReference type="SUPFAM" id="SSF56112">
    <property type="entry name" value="Protein kinase-like (PK-like)"/>
    <property type="match status" value="1"/>
</dbReference>
<dbReference type="EMBL" id="MSFM01000008">
    <property type="protein sequence ID" value="PKY03149.1"/>
    <property type="molecule type" value="Genomic_DNA"/>
</dbReference>
<feature type="compositionally biased region" description="Polar residues" evidence="1">
    <location>
        <begin position="59"/>
        <end position="70"/>
    </location>
</feature>